<evidence type="ECO:0000313" key="2">
    <source>
        <dbReference type="Proteomes" id="UP000265703"/>
    </source>
</evidence>
<name>A0A397RWS8_9GLOM</name>
<accession>A0A397RWS8</accession>
<dbReference type="Proteomes" id="UP000265703">
    <property type="component" value="Unassembled WGS sequence"/>
</dbReference>
<comment type="caution">
    <text evidence="1">The sequence shown here is derived from an EMBL/GenBank/DDBJ whole genome shotgun (WGS) entry which is preliminary data.</text>
</comment>
<sequence length="103" mass="11993">FSRSFDLGMVMSVVRLLQKSILLNGDTRSPDLDQFVLYLWNGNVFLNNLSFKLWNSNISMLTMFSRFSGLVWIFGLKGHVWKYAFLIKKNPYGFFLADLTINN</sequence>
<proteinExistence type="predicted"/>
<organism evidence="1 2">
    <name type="scientific">Glomus cerebriforme</name>
    <dbReference type="NCBI Taxonomy" id="658196"/>
    <lineage>
        <taxon>Eukaryota</taxon>
        <taxon>Fungi</taxon>
        <taxon>Fungi incertae sedis</taxon>
        <taxon>Mucoromycota</taxon>
        <taxon>Glomeromycotina</taxon>
        <taxon>Glomeromycetes</taxon>
        <taxon>Glomerales</taxon>
        <taxon>Glomeraceae</taxon>
        <taxon>Glomus</taxon>
    </lineage>
</organism>
<reference evidence="1 2" key="1">
    <citation type="submission" date="2018-06" db="EMBL/GenBank/DDBJ databases">
        <title>Comparative genomics reveals the genomic features of Rhizophagus irregularis, R. cerebriforme, R. diaphanum and Gigaspora rosea, and their symbiotic lifestyle signature.</title>
        <authorList>
            <person name="Morin E."/>
            <person name="San Clemente H."/>
            <person name="Chen E.C.H."/>
            <person name="De La Providencia I."/>
            <person name="Hainaut M."/>
            <person name="Kuo A."/>
            <person name="Kohler A."/>
            <person name="Murat C."/>
            <person name="Tang N."/>
            <person name="Roy S."/>
            <person name="Loubradou J."/>
            <person name="Henrissat B."/>
            <person name="Grigoriev I.V."/>
            <person name="Corradi N."/>
            <person name="Roux C."/>
            <person name="Martin F.M."/>
        </authorList>
    </citation>
    <scope>NUCLEOTIDE SEQUENCE [LARGE SCALE GENOMIC DNA]</scope>
    <source>
        <strain evidence="1 2">DAOM 227022</strain>
    </source>
</reference>
<dbReference type="EMBL" id="QKYT01002041">
    <property type="protein sequence ID" value="RIA78800.1"/>
    <property type="molecule type" value="Genomic_DNA"/>
</dbReference>
<protein>
    <submittedName>
        <fullName evidence="1">Uncharacterized protein</fullName>
    </submittedName>
</protein>
<dbReference type="AlphaFoldDB" id="A0A397RWS8"/>
<gene>
    <name evidence="1" type="ORF">C1645_746341</name>
</gene>
<keyword evidence="2" id="KW-1185">Reference proteome</keyword>
<evidence type="ECO:0000313" key="1">
    <source>
        <dbReference type="EMBL" id="RIA78800.1"/>
    </source>
</evidence>
<feature type="non-terminal residue" evidence="1">
    <location>
        <position position="1"/>
    </location>
</feature>